<reference evidence="3 4" key="1">
    <citation type="journal article" date="2024" name="J Genomics">
        <title>Draft genome sequencing and assembly of Favolaschia claudopus CIRM-BRFM 2984 isolated from oak limbs.</title>
        <authorList>
            <person name="Navarro D."/>
            <person name="Drula E."/>
            <person name="Chaduli D."/>
            <person name="Cazenave R."/>
            <person name="Ahrendt S."/>
            <person name="Wang J."/>
            <person name="Lipzen A."/>
            <person name="Daum C."/>
            <person name="Barry K."/>
            <person name="Grigoriev I.V."/>
            <person name="Favel A."/>
            <person name="Rosso M.N."/>
            <person name="Martin F."/>
        </authorList>
    </citation>
    <scope>NUCLEOTIDE SEQUENCE [LARGE SCALE GENOMIC DNA]</scope>
    <source>
        <strain evidence="3 4">CIRM-BRFM 2984</strain>
    </source>
</reference>
<keyword evidence="2" id="KW-0472">Membrane</keyword>
<dbReference type="Proteomes" id="UP001362999">
    <property type="component" value="Unassembled WGS sequence"/>
</dbReference>
<evidence type="ECO:0000313" key="4">
    <source>
        <dbReference type="Proteomes" id="UP001362999"/>
    </source>
</evidence>
<comment type="caution">
    <text evidence="3">The sequence shown here is derived from an EMBL/GenBank/DDBJ whole genome shotgun (WGS) entry which is preliminary data.</text>
</comment>
<evidence type="ECO:0000313" key="3">
    <source>
        <dbReference type="EMBL" id="KAK7023283.1"/>
    </source>
</evidence>
<evidence type="ECO:0000256" key="1">
    <source>
        <dbReference type="SAM" id="MobiDB-lite"/>
    </source>
</evidence>
<name>A0AAW0BB66_9AGAR</name>
<proteinExistence type="predicted"/>
<dbReference type="AlphaFoldDB" id="A0AAW0BB66"/>
<organism evidence="3 4">
    <name type="scientific">Favolaschia claudopus</name>
    <dbReference type="NCBI Taxonomy" id="2862362"/>
    <lineage>
        <taxon>Eukaryota</taxon>
        <taxon>Fungi</taxon>
        <taxon>Dikarya</taxon>
        <taxon>Basidiomycota</taxon>
        <taxon>Agaricomycotina</taxon>
        <taxon>Agaricomycetes</taxon>
        <taxon>Agaricomycetidae</taxon>
        <taxon>Agaricales</taxon>
        <taxon>Marasmiineae</taxon>
        <taxon>Mycenaceae</taxon>
        <taxon>Favolaschia</taxon>
    </lineage>
</organism>
<accession>A0AAW0BB66</accession>
<keyword evidence="2" id="KW-1133">Transmembrane helix</keyword>
<keyword evidence="2" id="KW-0812">Transmembrane</keyword>
<feature type="transmembrane region" description="Helical" evidence="2">
    <location>
        <begin position="181"/>
        <end position="201"/>
    </location>
</feature>
<protein>
    <submittedName>
        <fullName evidence="3">Uncharacterized protein</fullName>
    </submittedName>
</protein>
<gene>
    <name evidence="3" type="ORF">R3P38DRAFT_1103274</name>
</gene>
<keyword evidence="4" id="KW-1185">Reference proteome</keyword>
<feature type="region of interest" description="Disordered" evidence="1">
    <location>
        <begin position="22"/>
        <end position="73"/>
    </location>
</feature>
<evidence type="ECO:0000256" key="2">
    <source>
        <dbReference type="SAM" id="Phobius"/>
    </source>
</evidence>
<dbReference type="EMBL" id="JAWWNJ010000036">
    <property type="protein sequence ID" value="KAK7023283.1"/>
    <property type="molecule type" value="Genomic_DNA"/>
</dbReference>
<sequence>MTSTASSSSSLSSPMTVLASGLELKSRKSKGNLRSAIPRPVPRARISPQTGRPSPSHLPHHHHRAFHPSPLGRFPAITPESVASAVNRALTSTELVYVVEKLRHPATRLLARPRSAPQPLIRRVIKTNHRRASAASRAQLAGSQPSGSTVAKTVEVRNVSVEVEARTIKHVVVLIRKKDTIFHICVGLDALFFLCVVLYLIRLLATATVSSSEAVRFLLSYPT</sequence>